<feature type="compositionally biased region" description="Pro residues" evidence="4">
    <location>
        <begin position="129"/>
        <end position="166"/>
    </location>
</feature>
<keyword evidence="8" id="KW-1185">Reference proteome</keyword>
<keyword evidence="5" id="KW-0732">Signal</keyword>
<protein>
    <submittedName>
        <fullName evidence="7">Cupredoxin</fullName>
    </submittedName>
</protein>
<dbReference type="SUPFAM" id="SSF49503">
    <property type="entry name" value="Cupredoxins"/>
    <property type="match status" value="1"/>
</dbReference>
<evidence type="ECO:0000256" key="3">
    <source>
        <dbReference type="ARBA" id="ARBA00023180"/>
    </source>
</evidence>
<reference evidence="7 8" key="1">
    <citation type="journal article" date="2018" name="Mol. Plant">
        <title>The genome of Artemisia annua provides insight into the evolution of Asteraceae family and artemisinin biosynthesis.</title>
        <authorList>
            <person name="Shen Q."/>
            <person name="Zhang L."/>
            <person name="Liao Z."/>
            <person name="Wang S."/>
            <person name="Yan T."/>
            <person name="Shi P."/>
            <person name="Liu M."/>
            <person name="Fu X."/>
            <person name="Pan Q."/>
            <person name="Wang Y."/>
            <person name="Lv Z."/>
            <person name="Lu X."/>
            <person name="Zhang F."/>
            <person name="Jiang W."/>
            <person name="Ma Y."/>
            <person name="Chen M."/>
            <person name="Hao X."/>
            <person name="Li L."/>
            <person name="Tang Y."/>
            <person name="Lv G."/>
            <person name="Zhou Y."/>
            <person name="Sun X."/>
            <person name="Brodelius P.E."/>
            <person name="Rose J.K.C."/>
            <person name="Tang K."/>
        </authorList>
    </citation>
    <scope>NUCLEOTIDE SEQUENCE [LARGE SCALE GENOMIC DNA]</scope>
    <source>
        <strain evidence="8">cv. Huhao1</strain>
        <tissue evidence="7">Leaf</tissue>
    </source>
</reference>
<evidence type="ECO:0000259" key="6">
    <source>
        <dbReference type="PROSITE" id="PS51485"/>
    </source>
</evidence>
<dbReference type="PANTHER" id="PTHR33021">
    <property type="entry name" value="BLUE COPPER PROTEIN"/>
    <property type="match status" value="1"/>
</dbReference>
<comment type="caution">
    <text evidence="7">The sequence shown here is derived from an EMBL/GenBank/DDBJ whole genome shotgun (WGS) entry which is preliminary data.</text>
</comment>
<dbReference type="PANTHER" id="PTHR33021:SF499">
    <property type="entry name" value="OS12G0150500 PROTEIN"/>
    <property type="match status" value="1"/>
</dbReference>
<dbReference type="InterPro" id="IPR028871">
    <property type="entry name" value="BlueCu_1_BS"/>
</dbReference>
<dbReference type="Gene3D" id="2.60.40.420">
    <property type="entry name" value="Cupredoxins - blue copper proteins"/>
    <property type="match status" value="1"/>
</dbReference>
<keyword evidence="3" id="KW-0325">Glycoprotein</keyword>
<dbReference type="PROSITE" id="PS51485">
    <property type="entry name" value="PHYTOCYANIN"/>
    <property type="match status" value="1"/>
</dbReference>
<feature type="domain" description="Phytocyanin" evidence="6">
    <location>
        <begin position="26"/>
        <end position="125"/>
    </location>
</feature>
<dbReference type="GO" id="GO:0009055">
    <property type="term" value="F:electron transfer activity"/>
    <property type="evidence" value="ECO:0007669"/>
    <property type="project" value="InterPro"/>
</dbReference>
<feature type="chain" id="PRO_5015663695" evidence="5">
    <location>
        <begin position="26"/>
        <end position="306"/>
    </location>
</feature>
<gene>
    <name evidence="7" type="ORF">CTI12_AA549590</name>
</gene>
<dbReference type="GO" id="GO:0005886">
    <property type="term" value="C:plasma membrane"/>
    <property type="evidence" value="ECO:0007669"/>
    <property type="project" value="TreeGrafter"/>
</dbReference>
<organism evidence="7 8">
    <name type="scientific">Artemisia annua</name>
    <name type="common">Sweet wormwood</name>
    <dbReference type="NCBI Taxonomy" id="35608"/>
    <lineage>
        <taxon>Eukaryota</taxon>
        <taxon>Viridiplantae</taxon>
        <taxon>Streptophyta</taxon>
        <taxon>Embryophyta</taxon>
        <taxon>Tracheophyta</taxon>
        <taxon>Spermatophyta</taxon>
        <taxon>Magnoliopsida</taxon>
        <taxon>eudicotyledons</taxon>
        <taxon>Gunneridae</taxon>
        <taxon>Pentapetalae</taxon>
        <taxon>asterids</taxon>
        <taxon>campanulids</taxon>
        <taxon>Asterales</taxon>
        <taxon>Asteraceae</taxon>
        <taxon>Asteroideae</taxon>
        <taxon>Anthemideae</taxon>
        <taxon>Artemisiinae</taxon>
        <taxon>Artemisia</taxon>
    </lineage>
</organism>
<feature type="signal peptide" evidence="5">
    <location>
        <begin position="1"/>
        <end position="25"/>
    </location>
</feature>
<name>A0A2U1KXT7_ARTAN</name>
<proteinExistence type="predicted"/>
<evidence type="ECO:0000313" key="7">
    <source>
        <dbReference type="EMBL" id="PWA41578.1"/>
    </source>
</evidence>
<evidence type="ECO:0000256" key="4">
    <source>
        <dbReference type="SAM" id="MobiDB-lite"/>
    </source>
</evidence>
<dbReference type="OrthoDB" id="687020at2759"/>
<dbReference type="InterPro" id="IPR039391">
    <property type="entry name" value="Phytocyanin-like"/>
</dbReference>
<evidence type="ECO:0000256" key="1">
    <source>
        <dbReference type="ARBA" id="ARBA00022723"/>
    </source>
</evidence>
<dbReference type="Pfam" id="PF02298">
    <property type="entry name" value="Cu_bind_like"/>
    <property type="match status" value="1"/>
</dbReference>
<dbReference type="CDD" id="cd04216">
    <property type="entry name" value="Phytocyanin"/>
    <property type="match status" value="1"/>
</dbReference>
<dbReference type="InterPro" id="IPR003245">
    <property type="entry name" value="Phytocyanin_dom"/>
</dbReference>
<sequence length="306" mass="32464">MARVSIMRILRVFAATAMLVDMVVAVDYTVGSPNGGWDLSTNLSEWASSQSFSVGDNLDFQFTSTHDVLEVTKENYDSCGLGSPISTTVTSPARFPLTAEGSRYFICGRGAHCSQGMKVQIDVGSTAAPAPPQTTPPSSPTPPQTTPPSSTPPANGPTTASPPPPVRGVIVDPPSSAMSLKMTAGSILGFGVLTGFHGSPPWQHITAYSSSHQLLWFSMRLITNHVVIEVTEENFASCVSGSPIATILFPLIAAGSRETSPYKGEALHEPLDNEMLTKGRNKYSEGKTPRLAIPEDRTVSPFNAVL</sequence>
<dbReference type="EMBL" id="PKPP01012984">
    <property type="protein sequence ID" value="PWA41578.1"/>
    <property type="molecule type" value="Genomic_DNA"/>
</dbReference>
<dbReference type="GO" id="GO:0046872">
    <property type="term" value="F:metal ion binding"/>
    <property type="evidence" value="ECO:0007669"/>
    <property type="project" value="UniProtKB-KW"/>
</dbReference>
<evidence type="ECO:0000313" key="8">
    <source>
        <dbReference type="Proteomes" id="UP000245207"/>
    </source>
</evidence>
<dbReference type="InterPro" id="IPR008972">
    <property type="entry name" value="Cupredoxin"/>
</dbReference>
<dbReference type="AlphaFoldDB" id="A0A2U1KXT7"/>
<keyword evidence="2" id="KW-0186">Copper</keyword>
<keyword evidence="1" id="KW-0479">Metal-binding</keyword>
<dbReference type="PROSITE" id="PS00196">
    <property type="entry name" value="COPPER_BLUE"/>
    <property type="match status" value="1"/>
</dbReference>
<accession>A0A2U1KXT7</accession>
<feature type="region of interest" description="Disordered" evidence="4">
    <location>
        <begin position="125"/>
        <end position="172"/>
    </location>
</feature>
<dbReference type="FunFam" id="2.60.40.420:FF:000003">
    <property type="entry name" value="Blue copper"/>
    <property type="match status" value="1"/>
</dbReference>
<dbReference type="STRING" id="35608.A0A2U1KXT7"/>
<evidence type="ECO:0000256" key="5">
    <source>
        <dbReference type="SAM" id="SignalP"/>
    </source>
</evidence>
<evidence type="ECO:0000256" key="2">
    <source>
        <dbReference type="ARBA" id="ARBA00023008"/>
    </source>
</evidence>
<dbReference type="Proteomes" id="UP000245207">
    <property type="component" value="Unassembled WGS sequence"/>
</dbReference>